<dbReference type="Proteomes" id="UP000576969">
    <property type="component" value="Unassembled WGS sequence"/>
</dbReference>
<comment type="caution">
    <text evidence="5">The sequence shown here is derived from an EMBL/GenBank/DDBJ whole genome shotgun (WGS) entry which is preliminary data.</text>
</comment>
<keyword evidence="2 5" id="KW-0238">DNA-binding</keyword>
<proteinExistence type="predicted"/>
<keyword evidence="1" id="KW-0805">Transcription regulation</keyword>
<dbReference type="SMART" id="SM00344">
    <property type="entry name" value="HTH_ASNC"/>
    <property type="match status" value="1"/>
</dbReference>
<dbReference type="InterPro" id="IPR011991">
    <property type="entry name" value="ArsR-like_HTH"/>
</dbReference>
<evidence type="ECO:0000313" key="6">
    <source>
        <dbReference type="Proteomes" id="UP000576969"/>
    </source>
</evidence>
<dbReference type="Pfam" id="PF13412">
    <property type="entry name" value="HTH_24"/>
    <property type="match status" value="1"/>
</dbReference>
<dbReference type="AlphaFoldDB" id="A0A7Y9KKC1"/>
<protein>
    <submittedName>
        <fullName evidence="5">DNA-binding Lrp family transcriptional regulator</fullName>
    </submittedName>
</protein>
<dbReference type="Gene3D" id="3.30.70.920">
    <property type="match status" value="1"/>
</dbReference>
<dbReference type="InterPro" id="IPR036388">
    <property type="entry name" value="WH-like_DNA-bd_sf"/>
</dbReference>
<name>A0A7Y9KKC1_9MICO</name>
<evidence type="ECO:0000256" key="2">
    <source>
        <dbReference type="ARBA" id="ARBA00023125"/>
    </source>
</evidence>
<dbReference type="InterPro" id="IPR036390">
    <property type="entry name" value="WH_DNA-bd_sf"/>
</dbReference>
<dbReference type="GO" id="GO:0043200">
    <property type="term" value="P:response to amino acid"/>
    <property type="evidence" value="ECO:0007669"/>
    <property type="project" value="TreeGrafter"/>
</dbReference>
<dbReference type="PROSITE" id="PS50956">
    <property type="entry name" value="HTH_ASNC_2"/>
    <property type="match status" value="1"/>
</dbReference>
<dbReference type="Gene3D" id="1.10.10.10">
    <property type="entry name" value="Winged helix-like DNA-binding domain superfamily/Winged helix DNA-binding domain"/>
    <property type="match status" value="1"/>
</dbReference>
<reference evidence="5 6" key="1">
    <citation type="submission" date="2020-07" db="EMBL/GenBank/DDBJ databases">
        <title>Sequencing the genomes of 1000 actinobacteria strains.</title>
        <authorList>
            <person name="Klenk H.-P."/>
        </authorList>
    </citation>
    <scope>NUCLEOTIDE SEQUENCE [LARGE SCALE GENOMIC DNA]</scope>
    <source>
        <strain evidence="5 6">DSM 24662</strain>
    </source>
</reference>
<dbReference type="PRINTS" id="PR00033">
    <property type="entry name" value="HTHASNC"/>
</dbReference>
<evidence type="ECO:0000313" key="5">
    <source>
        <dbReference type="EMBL" id="NYE20665.1"/>
    </source>
</evidence>
<dbReference type="InterPro" id="IPR019888">
    <property type="entry name" value="Tscrpt_reg_AsnC-like"/>
</dbReference>
<dbReference type="PANTHER" id="PTHR30154">
    <property type="entry name" value="LEUCINE-RESPONSIVE REGULATORY PROTEIN"/>
    <property type="match status" value="1"/>
</dbReference>
<feature type="domain" description="HTH asnC-type" evidence="4">
    <location>
        <begin position="14"/>
        <end position="75"/>
    </location>
</feature>
<accession>A0A7Y9KKC1</accession>
<dbReference type="GO" id="GO:0043565">
    <property type="term" value="F:sequence-specific DNA binding"/>
    <property type="evidence" value="ECO:0007669"/>
    <property type="project" value="InterPro"/>
</dbReference>
<dbReference type="SUPFAM" id="SSF54909">
    <property type="entry name" value="Dimeric alpha+beta barrel"/>
    <property type="match status" value="1"/>
</dbReference>
<dbReference type="SUPFAM" id="SSF46785">
    <property type="entry name" value="Winged helix' DNA-binding domain"/>
    <property type="match status" value="1"/>
</dbReference>
<keyword evidence="6" id="KW-1185">Reference proteome</keyword>
<dbReference type="InterPro" id="IPR019887">
    <property type="entry name" value="Tscrpt_reg_AsnC/Lrp_C"/>
</dbReference>
<evidence type="ECO:0000256" key="1">
    <source>
        <dbReference type="ARBA" id="ARBA00023015"/>
    </source>
</evidence>
<dbReference type="EMBL" id="JACCBV010000001">
    <property type="protein sequence ID" value="NYE20665.1"/>
    <property type="molecule type" value="Genomic_DNA"/>
</dbReference>
<sequence>MTPPKNPHPVSPPIDGTDRAILEALTADGRMTNAALAARVGVAESTCANRVKALRESGVIAGISARVDPAAVGRPIQAVVRVHLASHNRAHVNELFDRLVAIPGALSVIHVAGDDDFVLLVAVPSPQRLRDMILEHITSHPAVTKTETQLVFEVRDGAGVLGPL</sequence>
<dbReference type="PANTHER" id="PTHR30154:SF54">
    <property type="entry name" value="POSSIBLE TRANSCRIPTIONAL REGULATORY PROTEIN (PROBABLY LRP_ASNC-FAMILY)"/>
    <property type="match status" value="1"/>
</dbReference>
<dbReference type="InterPro" id="IPR011008">
    <property type="entry name" value="Dimeric_a/b-barrel"/>
</dbReference>
<dbReference type="InterPro" id="IPR000485">
    <property type="entry name" value="AsnC-type_HTH_dom"/>
</dbReference>
<keyword evidence="3" id="KW-0804">Transcription</keyword>
<evidence type="ECO:0000259" key="4">
    <source>
        <dbReference type="PROSITE" id="PS50956"/>
    </source>
</evidence>
<dbReference type="GO" id="GO:0005829">
    <property type="term" value="C:cytosol"/>
    <property type="evidence" value="ECO:0007669"/>
    <property type="project" value="TreeGrafter"/>
</dbReference>
<dbReference type="Pfam" id="PF01037">
    <property type="entry name" value="AsnC_trans_reg"/>
    <property type="match status" value="1"/>
</dbReference>
<organism evidence="5 6">
    <name type="scientific">Microbacterium immunditiarum</name>
    <dbReference type="NCBI Taxonomy" id="337480"/>
    <lineage>
        <taxon>Bacteria</taxon>
        <taxon>Bacillati</taxon>
        <taxon>Actinomycetota</taxon>
        <taxon>Actinomycetes</taxon>
        <taxon>Micrococcales</taxon>
        <taxon>Microbacteriaceae</taxon>
        <taxon>Microbacterium</taxon>
    </lineage>
</organism>
<dbReference type="RefSeq" id="WP_179490774.1">
    <property type="nucleotide sequence ID" value="NZ_JACCBV010000001.1"/>
</dbReference>
<evidence type="ECO:0000256" key="3">
    <source>
        <dbReference type="ARBA" id="ARBA00023163"/>
    </source>
</evidence>
<dbReference type="CDD" id="cd00090">
    <property type="entry name" value="HTH_ARSR"/>
    <property type="match status" value="1"/>
</dbReference>
<gene>
    <name evidence="5" type="ORF">BJ991_002693</name>
</gene>